<dbReference type="InterPro" id="IPR000727">
    <property type="entry name" value="T_SNARE_dom"/>
</dbReference>
<reference evidence="11 12" key="1">
    <citation type="submission" date="2021-04" db="EMBL/GenBank/DDBJ databases">
        <authorList>
            <person name="Ivanova A."/>
        </authorList>
    </citation>
    <scope>NUCLEOTIDE SEQUENCE [LARGE SCALE GENOMIC DNA]</scope>
    <source>
        <strain evidence="11 12">G18</strain>
    </source>
</reference>
<accession>A0ABS5BN53</accession>
<keyword evidence="5" id="KW-0812">Transmembrane</keyword>
<dbReference type="SUPFAM" id="SSF58104">
    <property type="entry name" value="Methyl-accepting chemotaxis protein (MCP) signaling domain"/>
    <property type="match status" value="1"/>
</dbReference>
<keyword evidence="1" id="KW-0488">Methylation</keyword>
<keyword evidence="5" id="KW-1133">Transmembrane helix</keyword>
<name>A0ABS5BN53_9BACT</name>
<evidence type="ECO:0000259" key="6">
    <source>
        <dbReference type="PROSITE" id="PS50111"/>
    </source>
</evidence>
<feature type="compositionally biased region" description="Low complexity" evidence="4">
    <location>
        <begin position="729"/>
        <end position="743"/>
    </location>
</feature>
<dbReference type="Gene3D" id="6.10.340.10">
    <property type="match status" value="1"/>
</dbReference>
<dbReference type="Gene3D" id="1.10.287.950">
    <property type="entry name" value="Methyl-accepting chemotaxis protein"/>
    <property type="match status" value="1"/>
</dbReference>
<dbReference type="Pfam" id="PF00672">
    <property type="entry name" value="HAMP"/>
    <property type="match status" value="2"/>
</dbReference>
<dbReference type="InterPro" id="IPR001610">
    <property type="entry name" value="PAC"/>
</dbReference>
<dbReference type="PROSITE" id="PS50192">
    <property type="entry name" value="T_SNARE"/>
    <property type="match status" value="1"/>
</dbReference>
<evidence type="ECO:0000313" key="12">
    <source>
        <dbReference type="Proteomes" id="UP000676565"/>
    </source>
</evidence>
<dbReference type="Proteomes" id="UP000676565">
    <property type="component" value="Unassembled WGS sequence"/>
</dbReference>
<dbReference type="Pfam" id="PF12729">
    <property type="entry name" value="4HB_MCP_1"/>
    <property type="match status" value="1"/>
</dbReference>
<feature type="domain" description="PAS" evidence="7">
    <location>
        <begin position="304"/>
        <end position="342"/>
    </location>
</feature>
<dbReference type="EMBL" id="JAGKQQ010000001">
    <property type="protein sequence ID" value="MBP3955091.1"/>
    <property type="molecule type" value="Genomic_DNA"/>
</dbReference>
<organism evidence="11 12">
    <name type="scientific">Gemmata palustris</name>
    <dbReference type="NCBI Taxonomy" id="2822762"/>
    <lineage>
        <taxon>Bacteria</taxon>
        <taxon>Pseudomonadati</taxon>
        <taxon>Planctomycetota</taxon>
        <taxon>Planctomycetia</taxon>
        <taxon>Gemmatales</taxon>
        <taxon>Gemmataceae</taxon>
        <taxon>Gemmata</taxon>
    </lineage>
</organism>
<evidence type="ECO:0000256" key="5">
    <source>
        <dbReference type="SAM" id="Phobius"/>
    </source>
</evidence>
<dbReference type="Gene3D" id="3.30.450.20">
    <property type="entry name" value="PAS domain"/>
    <property type="match status" value="1"/>
</dbReference>
<evidence type="ECO:0000256" key="1">
    <source>
        <dbReference type="ARBA" id="ARBA00022481"/>
    </source>
</evidence>
<evidence type="ECO:0000313" key="11">
    <source>
        <dbReference type="EMBL" id="MBP3955091.1"/>
    </source>
</evidence>
<evidence type="ECO:0000256" key="3">
    <source>
        <dbReference type="PROSITE-ProRule" id="PRU00284"/>
    </source>
</evidence>
<dbReference type="CDD" id="cd00130">
    <property type="entry name" value="PAS"/>
    <property type="match status" value="1"/>
</dbReference>
<dbReference type="PROSITE" id="PS50112">
    <property type="entry name" value="PAS"/>
    <property type="match status" value="1"/>
</dbReference>
<evidence type="ECO:0000259" key="10">
    <source>
        <dbReference type="PROSITE" id="PS50885"/>
    </source>
</evidence>
<feature type="region of interest" description="Disordered" evidence="4">
    <location>
        <begin position="719"/>
        <end position="775"/>
    </location>
</feature>
<feature type="transmembrane region" description="Helical" evidence="5">
    <location>
        <begin position="200"/>
        <end position="218"/>
    </location>
</feature>
<comment type="caution">
    <text evidence="11">The sequence shown here is derived from an EMBL/GenBank/DDBJ whole genome shotgun (WGS) entry which is preliminary data.</text>
</comment>
<dbReference type="InterPro" id="IPR013655">
    <property type="entry name" value="PAS_fold_3"/>
</dbReference>
<dbReference type="InterPro" id="IPR035965">
    <property type="entry name" value="PAS-like_dom_sf"/>
</dbReference>
<feature type="transmembrane region" description="Helical" evidence="5">
    <location>
        <begin position="18"/>
        <end position="37"/>
    </location>
</feature>
<feature type="domain" description="PAC" evidence="8">
    <location>
        <begin position="363"/>
        <end position="415"/>
    </location>
</feature>
<dbReference type="CDD" id="cd11386">
    <property type="entry name" value="MCP_signal"/>
    <property type="match status" value="1"/>
</dbReference>
<dbReference type="SMART" id="SM00304">
    <property type="entry name" value="HAMP"/>
    <property type="match status" value="2"/>
</dbReference>
<dbReference type="NCBIfam" id="TIGR00229">
    <property type="entry name" value="sensory_box"/>
    <property type="match status" value="1"/>
</dbReference>
<dbReference type="InterPro" id="IPR000700">
    <property type="entry name" value="PAS-assoc_C"/>
</dbReference>
<sequence length="775" mass="83319">MFQQLTAAINNLRIGTRMIGAFLLIALLTAAVGYGSYRSMVQINRGMENVTGTLMPSMDALGDLRAALMTVQRTERSLLATANQNDATRKQQTTARQDAAWAESQEALKRYEALPMGDKEKLLWADFKPLLEQFRRDHQATMVALAAGETDRADKLCAAAVSNSMKMIESLTKVVEYQSEQAELEKAEAVTVFANAKTTLTTLVAVAVAAAVCIGIFLTRTVTRPLEQTMTVLDGVSRGDLTRRVDLNTRDELGQMARALNGTISGLRVALQQDKVDWEVVGKQREQNADFAGQIAAIGKSQAVIEFKLDGTIVSANENFLRTLGYSLQEVQGRHHSTFVEPAFASSPEYRDFWARLNRGESVASDFKRVGKGGKEVWVQASYNPILDLNGKPYKVVKYATDITAAKQLEWKVKEDAAELQQKVAAITTSVNALAAGDFTQQAPDLGTDTVGQMAGSLNKAIVSVRTALEGVREVSEQLADASGQLSAASDEISTGAQEQASSLEETASTLEEITATVKQNSDSAQQARQLASGSKEVAEKGGQVVGNAVEAMSEINQSSKRIADIITTIDEIAFQTNLLALNAAVEAARAGEQGRGFAVVASEVRNLAQRSATSAKEIKSLIEDSVKKVDAGTELVNQSGSTLGEIVTSVKRVTNIITEIAAASKEQSTGIDQVNKAVSQMDTVTQRNASQTEEMSATAQTLTDQAAQLRDLVSRFKLNQDEGGRSGPRLAPRPQRPRAIPATKSRPAAVRSLKNGHAHELDSLGASDGGFTEF</sequence>
<evidence type="ECO:0000259" key="8">
    <source>
        <dbReference type="PROSITE" id="PS50113"/>
    </source>
</evidence>
<dbReference type="PANTHER" id="PTHR43531">
    <property type="entry name" value="PROTEIN ICFG"/>
    <property type="match status" value="1"/>
</dbReference>
<evidence type="ECO:0000256" key="4">
    <source>
        <dbReference type="SAM" id="MobiDB-lite"/>
    </source>
</evidence>
<dbReference type="PANTHER" id="PTHR43531:SF14">
    <property type="entry name" value="METHYL-ACCEPTING CHEMOTAXIS PROTEIN I-RELATED"/>
    <property type="match status" value="1"/>
</dbReference>
<dbReference type="SMART" id="SM00283">
    <property type="entry name" value="MA"/>
    <property type="match status" value="1"/>
</dbReference>
<feature type="domain" description="HAMP" evidence="10">
    <location>
        <begin position="418"/>
        <end position="470"/>
    </location>
</feature>
<dbReference type="SUPFAM" id="SSF55785">
    <property type="entry name" value="PYP-like sensor domain (PAS domain)"/>
    <property type="match status" value="1"/>
</dbReference>
<dbReference type="SUPFAM" id="SSF158472">
    <property type="entry name" value="HAMP domain-like"/>
    <property type="match status" value="1"/>
</dbReference>
<dbReference type="Pfam" id="PF08447">
    <property type="entry name" value="PAS_3"/>
    <property type="match status" value="1"/>
</dbReference>
<dbReference type="PROSITE" id="PS50885">
    <property type="entry name" value="HAMP"/>
    <property type="match status" value="2"/>
</dbReference>
<comment type="similarity">
    <text evidence="2">Belongs to the methyl-accepting chemotaxis (MCP) protein family.</text>
</comment>
<dbReference type="RefSeq" id="WP_210653189.1">
    <property type="nucleotide sequence ID" value="NZ_JAGKQQ010000001.1"/>
</dbReference>
<evidence type="ECO:0000256" key="2">
    <source>
        <dbReference type="ARBA" id="ARBA00029447"/>
    </source>
</evidence>
<dbReference type="PROSITE" id="PS50111">
    <property type="entry name" value="CHEMOTAXIS_TRANSDUC_2"/>
    <property type="match status" value="1"/>
</dbReference>
<dbReference type="InterPro" id="IPR000014">
    <property type="entry name" value="PAS"/>
</dbReference>
<keyword evidence="12" id="KW-1185">Reference proteome</keyword>
<feature type="domain" description="Methyl-accepting transducer" evidence="6">
    <location>
        <begin position="475"/>
        <end position="704"/>
    </location>
</feature>
<dbReference type="CDD" id="cd06225">
    <property type="entry name" value="HAMP"/>
    <property type="match status" value="2"/>
</dbReference>
<dbReference type="InterPro" id="IPR051310">
    <property type="entry name" value="MCP_chemotaxis"/>
</dbReference>
<keyword evidence="5" id="KW-0472">Membrane</keyword>
<evidence type="ECO:0000259" key="7">
    <source>
        <dbReference type="PROSITE" id="PS50112"/>
    </source>
</evidence>
<dbReference type="Pfam" id="PF00015">
    <property type="entry name" value="MCPsignal"/>
    <property type="match status" value="1"/>
</dbReference>
<protein>
    <submittedName>
        <fullName evidence="11">MCP four helix bundle domain-containing protein</fullName>
    </submittedName>
</protein>
<dbReference type="InterPro" id="IPR024478">
    <property type="entry name" value="HlyB_4HB_MCP"/>
</dbReference>
<feature type="domain" description="T-SNARE coiled-coil homology" evidence="9">
    <location>
        <begin position="634"/>
        <end position="696"/>
    </location>
</feature>
<dbReference type="SMART" id="SM00086">
    <property type="entry name" value="PAC"/>
    <property type="match status" value="1"/>
</dbReference>
<keyword evidence="3" id="KW-0807">Transducer</keyword>
<dbReference type="InterPro" id="IPR004089">
    <property type="entry name" value="MCPsignal_dom"/>
</dbReference>
<gene>
    <name evidence="11" type="ORF">J8F10_07335</name>
</gene>
<dbReference type="PROSITE" id="PS50113">
    <property type="entry name" value="PAC"/>
    <property type="match status" value="1"/>
</dbReference>
<feature type="domain" description="HAMP" evidence="10">
    <location>
        <begin position="220"/>
        <end position="272"/>
    </location>
</feature>
<evidence type="ECO:0000259" key="9">
    <source>
        <dbReference type="PROSITE" id="PS50192"/>
    </source>
</evidence>
<proteinExistence type="inferred from homology"/>
<dbReference type="InterPro" id="IPR003660">
    <property type="entry name" value="HAMP_dom"/>
</dbReference>